<dbReference type="SUPFAM" id="SSF48403">
    <property type="entry name" value="Ankyrin repeat"/>
    <property type="match status" value="3"/>
</dbReference>
<dbReference type="Pfam" id="PF12796">
    <property type="entry name" value="Ank_2"/>
    <property type="match status" value="3"/>
</dbReference>
<protein>
    <submittedName>
        <fullName evidence="4">Uncharacterized protein</fullName>
    </submittedName>
</protein>
<gene>
    <name evidence="4" type="ORF">g.8379</name>
</gene>
<dbReference type="EMBL" id="GEBQ01013914">
    <property type="protein sequence ID" value="JAT26063.1"/>
    <property type="molecule type" value="Transcribed_RNA"/>
</dbReference>
<evidence type="ECO:0000256" key="2">
    <source>
        <dbReference type="ARBA" id="ARBA00023043"/>
    </source>
</evidence>
<evidence type="ECO:0000313" key="4">
    <source>
        <dbReference type="EMBL" id="JAT26063.1"/>
    </source>
</evidence>
<dbReference type="InterPro" id="IPR036770">
    <property type="entry name" value="Ankyrin_rpt-contain_sf"/>
</dbReference>
<dbReference type="Gene3D" id="1.25.40.20">
    <property type="entry name" value="Ankyrin repeat-containing domain"/>
    <property type="match status" value="3"/>
</dbReference>
<dbReference type="PROSITE" id="PS50088">
    <property type="entry name" value="ANK_REPEAT"/>
    <property type="match status" value="6"/>
</dbReference>
<dbReference type="PROSITE" id="PS50297">
    <property type="entry name" value="ANK_REP_REGION"/>
    <property type="match status" value="5"/>
</dbReference>
<name>A0A1B6LQV5_9HEMI</name>
<feature type="repeat" description="ANK" evidence="3">
    <location>
        <begin position="165"/>
        <end position="197"/>
    </location>
</feature>
<proteinExistence type="predicted"/>
<feature type="non-terminal residue" evidence="4">
    <location>
        <position position="1"/>
    </location>
</feature>
<dbReference type="AlphaFoldDB" id="A0A1B6LQV5"/>
<feature type="repeat" description="ANK" evidence="3">
    <location>
        <begin position="198"/>
        <end position="230"/>
    </location>
</feature>
<dbReference type="PANTHER" id="PTHR24198">
    <property type="entry name" value="ANKYRIN REPEAT AND PROTEIN KINASE DOMAIN-CONTAINING PROTEIN"/>
    <property type="match status" value="1"/>
</dbReference>
<dbReference type="PANTHER" id="PTHR24198:SF165">
    <property type="entry name" value="ANKYRIN REPEAT-CONTAINING PROTEIN-RELATED"/>
    <property type="match status" value="1"/>
</dbReference>
<sequence>QSSKKDPYTSTTMASLRAYNQPLHKVMLSGDVTSLQSLQEIQSMDLVAVIETMYLMSNYSSQNDHVSPLQAAVITGHYQLCKKLILEGAEFVSLSYYMMHPLNIALDYGRYLIARLLIISGADVSLAQHGFYPMYYAIKPVTPDFIVETIIKAGFSPDAVIENVYCSTALHRAVAFNNEPVVKMLMKHKANFDIKDSHGHTAVHVAVRERLPSMVELLAANGAHLDIECEEGYTPLFHAVKVNDLACLKVLLKRGANIHHLSSTKQSYLLNFSVAMCRKEMITALLEQGADVRMVAPGTGNTPLHTAALSQQGKLSGRALQDLVDVIRDLIEAGAEIDRPNKHRHTALQLAVKEENFSVVQLLVEEGSPVNQKLDQETNFHLVSKIACKKVVKTFLEHGADFYALNESKVTPYHLSSLNPDTTVIKLFWKFFCPWDQPFLSDSRKLLCRPSTVKALENQKMFMLGLGENNITVMCAALDEGAEVRGCSTKMPHPLHFAAASDFDSAMRLMLDRGFPPNCVNDQGETPLHLAASRGNTHICLFLLRYGALYDPPSNSTGNTPLDLAVLNKHYPVICILKTVDELFQCKNEKAVVNEIKQRAIKQKALKHRGNLYLALINCVDRKGNTLMGKALHKGFSKLASCIMNFRLQMSEDL</sequence>
<accession>A0A1B6LQV5</accession>
<reference evidence="4" key="1">
    <citation type="submission" date="2015-11" db="EMBL/GenBank/DDBJ databases">
        <title>De novo transcriptome assembly of four potential Pierce s Disease insect vectors from Arizona vineyards.</title>
        <authorList>
            <person name="Tassone E.E."/>
        </authorList>
    </citation>
    <scope>NUCLEOTIDE SEQUENCE</scope>
</reference>
<feature type="repeat" description="ANK" evidence="3">
    <location>
        <begin position="231"/>
        <end position="263"/>
    </location>
</feature>
<evidence type="ECO:0000256" key="1">
    <source>
        <dbReference type="ARBA" id="ARBA00022737"/>
    </source>
</evidence>
<organism evidence="4">
    <name type="scientific">Graphocephala atropunctata</name>
    <dbReference type="NCBI Taxonomy" id="36148"/>
    <lineage>
        <taxon>Eukaryota</taxon>
        <taxon>Metazoa</taxon>
        <taxon>Ecdysozoa</taxon>
        <taxon>Arthropoda</taxon>
        <taxon>Hexapoda</taxon>
        <taxon>Insecta</taxon>
        <taxon>Pterygota</taxon>
        <taxon>Neoptera</taxon>
        <taxon>Paraneoptera</taxon>
        <taxon>Hemiptera</taxon>
        <taxon>Auchenorrhyncha</taxon>
        <taxon>Membracoidea</taxon>
        <taxon>Cicadellidae</taxon>
        <taxon>Cicadellinae</taxon>
        <taxon>Cicadellini</taxon>
        <taxon>Graphocephala</taxon>
    </lineage>
</organism>
<feature type="repeat" description="ANK" evidence="3">
    <location>
        <begin position="299"/>
        <end position="342"/>
    </location>
</feature>
<feature type="repeat" description="ANK" evidence="3">
    <location>
        <begin position="343"/>
        <end position="375"/>
    </location>
</feature>
<dbReference type="SMART" id="SM00248">
    <property type="entry name" value="ANK"/>
    <property type="match status" value="13"/>
</dbReference>
<dbReference type="Pfam" id="PF13637">
    <property type="entry name" value="Ank_4"/>
    <property type="match status" value="1"/>
</dbReference>
<keyword evidence="2 3" id="KW-0040">ANK repeat</keyword>
<dbReference type="InterPro" id="IPR002110">
    <property type="entry name" value="Ankyrin_rpt"/>
</dbReference>
<feature type="repeat" description="ANK" evidence="3">
    <location>
        <begin position="523"/>
        <end position="555"/>
    </location>
</feature>
<keyword evidence="1" id="KW-0677">Repeat</keyword>
<evidence type="ECO:0000256" key="3">
    <source>
        <dbReference type="PROSITE-ProRule" id="PRU00023"/>
    </source>
</evidence>